<dbReference type="InterPro" id="IPR029009">
    <property type="entry name" value="ASB_dom_sf"/>
</dbReference>
<sequence length="123" mass="13037">MAHPNTVRFKLVGENGAVCQVIGSSIGGGQVSVTEIDDFPVELSGRLPGVLVLHRDQCGVIALVSGQLAEDGINIAGMRVFRTGKGGLAIMIIECDQKVAPETLEKITHLMAVKSVRFINNVL</sequence>
<dbReference type="PROSITE" id="PS51671">
    <property type="entry name" value="ACT"/>
    <property type="match status" value="1"/>
</dbReference>
<reference evidence="2" key="1">
    <citation type="submission" date="2019-08" db="EMBL/GenBank/DDBJ databases">
        <authorList>
            <person name="Kucharzyk K."/>
            <person name="Murdoch R.W."/>
            <person name="Higgins S."/>
            <person name="Loffler F."/>
        </authorList>
    </citation>
    <scope>NUCLEOTIDE SEQUENCE</scope>
</reference>
<dbReference type="SUPFAM" id="SSF143548">
    <property type="entry name" value="Serine metabolism enzymes domain"/>
    <property type="match status" value="1"/>
</dbReference>
<organism evidence="2">
    <name type="scientific">bioreactor metagenome</name>
    <dbReference type="NCBI Taxonomy" id="1076179"/>
    <lineage>
        <taxon>unclassified sequences</taxon>
        <taxon>metagenomes</taxon>
        <taxon>ecological metagenomes</taxon>
    </lineage>
</organism>
<dbReference type="InterPro" id="IPR045865">
    <property type="entry name" value="ACT-like_dom_sf"/>
</dbReference>
<dbReference type="Pfam" id="PF01842">
    <property type="entry name" value="ACT"/>
    <property type="match status" value="1"/>
</dbReference>
<feature type="domain" description="ACT" evidence="1">
    <location>
        <begin position="49"/>
        <end position="121"/>
    </location>
</feature>
<dbReference type="InterPro" id="IPR002912">
    <property type="entry name" value="ACT_dom"/>
</dbReference>
<dbReference type="EMBL" id="VSSQ01025440">
    <property type="protein sequence ID" value="MPM73561.1"/>
    <property type="molecule type" value="Genomic_DNA"/>
</dbReference>
<dbReference type="Gene3D" id="3.30.70.260">
    <property type="match status" value="1"/>
</dbReference>
<protein>
    <recommendedName>
        <fullName evidence="1">ACT domain-containing protein</fullName>
    </recommendedName>
</protein>
<evidence type="ECO:0000313" key="2">
    <source>
        <dbReference type="EMBL" id="MPM73561.1"/>
    </source>
</evidence>
<dbReference type="SUPFAM" id="SSF55021">
    <property type="entry name" value="ACT-like"/>
    <property type="match status" value="1"/>
</dbReference>
<comment type="caution">
    <text evidence="2">The sequence shown here is derived from an EMBL/GenBank/DDBJ whole genome shotgun (WGS) entry which is preliminary data.</text>
</comment>
<dbReference type="FunFam" id="3.30.70.260:FF:000008">
    <property type="entry name" value="D-3-phosphoglycerate dehydrogenase, chloroplastic"/>
    <property type="match status" value="1"/>
</dbReference>
<accession>A0A645C8B6</accession>
<proteinExistence type="predicted"/>
<evidence type="ECO:0000259" key="1">
    <source>
        <dbReference type="PROSITE" id="PS51671"/>
    </source>
</evidence>
<dbReference type="AlphaFoldDB" id="A0A645C8B6"/>
<dbReference type="CDD" id="cd04903">
    <property type="entry name" value="ACT_LSD"/>
    <property type="match status" value="1"/>
</dbReference>
<name>A0A645C8B6_9ZZZZ</name>
<gene>
    <name evidence="2" type="ORF">SDC9_120543</name>
</gene>